<dbReference type="Pfam" id="PF00041">
    <property type="entry name" value="fn3"/>
    <property type="match status" value="1"/>
</dbReference>
<dbReference type="InterPro" id="IPR013783">
    <property type="entry name" value="Ig-like_fold"/>
</dbReference>
<feature type="domain" description="Fibronectin type-III" evidence="1">
    <location>
        <begin position="8"/>
        <end position="97"/>
    </location>
</feature>
<dbReference type="CDD" id="cd00063">
    <property type="entry name" value="FN3"/>
    <property type="match status" value="1"/>
</dbReference>
<dbReference type="InterPro" id="IPR003961">
    <property type="entry name" value="FN3_dom"/>
</dbReference>
<dbReference type="EMBL" id="CAADFF010000019">
    <property type="protein sequence ID" value="VFJ90334.1"/>
    <property type="molecule type" value="Genomic_DNA"/>
</dbReference>
<evidence type="ECO:0000259" key="1">
    <source>
        <dbReference type="PROSITE" id="PS50853"/>
    </source>
</evidence>
<name>A0A450UDB0_9GAMM</name>
<proteinExistence type="predicted"/>
<dbReference type="PROSITE" id="PS50853">
    <property type="entry name" value="FN3"/>
    <property type="match status" value="1"/>
</dbReference>
<dbReference type="SUPFAM" id="SSF49265">
    <property type="entry name" value="Fibronectin type III"/>
    <property type="match status" value="1"/>
</dbReference>
<dbReference type="Gene3D" id="2.60.40.10">
    <property type="entry name" value="Immunoglobulins"/>
    <property type="match status" value="1"/>
</dbReference>
<gene>
    <name evidence="2" type="ORF">BECKLFY1418B_GA0070995_101937</name>
</gene>
<dbReference type="InterPro" id="IPR036116">
    <property type="entry name" value="FN3_sf"/>
</dbReference>
<protein>
    <submittedName>
        <fullName evidence="2">Fibronectin type III domain-containing protein</fullName>
    </submittedName>
</protein>
<organism evidence="2">
    <name type="scientific">Candidatus Kentrum sp. LFY</name>
    <dbReference type="NCBI Taxonomy" id="2126342"/>
    <lineage>
        <taxon>Bacteria</taxon>
        <taxon>Pseudomonadati</taxon>
        <taxon>Pseudomonadota</taxon>
        <taxon>Gammaproteobacteria</taxon>
        <taxon>Candidatus Kentrum</taxon>
    </lineage>
</organism>
<reference evidence="2" key="1">
    <citation type="submission" date="2019-02" db="EMBL/GenBank/DDBJ databases">
        <authorList>
            <person name="Gruber-Vodicka R. H."/>
            <person name="Seah K. B. B."/>
        </authorList>
    </citation>
    <scope>NUCLEOTIDE SEQUENCE</scope>
    <source>
        <strain evidence="2">BECK_M7</strain>
    </source>
</reference>
<dbReference type="AlphaFoldDB" id="A0A450UDB0"/>
<sequence>MPGPPWKYPVEPSLTTPRQGEGWITLDWKESGDGGKVAAYKIQRREGDSETWVDVGTAIGTEITLSDQPGGKRLEFRVLAINKAGEGEPSNGVLAVL</sequence>
<evidence type="ECO:0000313" key="2">
    <source>
        <dbReference type="EMBL" id="VFJ90334.1"/>
    </source>
</evidence>
<accession>A0A450UDB0</accession>